<evidence type="ECO:0000256" key="2">
    <source>
        <dbReference type="SAM" id="Phobius"/>
    </source>
</evidence>
<dbReference type="EnsemblPlants" id="Kaladp0031s0070.1.v1.1">
    <property type="protein sequence ID" value="Kaladp0031s0070.1.v1.1"/>
    <property type="gene ID" value="Kaladp0031s0070.v1.1"/>
</dbReference>
<keyword evidence="4" id="KW-1185">Reference proteome</keyword>
<accession>A0A7N0TBT0</accession>
<reference evidence="3" key="1">
    <citation type="submission" date="2021-01" db="UniProtKB">
        <authorList>
            <consortium name="EnsemblPlants"/>
        </authorList>
    </citation>
    <scope>IDENTIFICATION</scope>
</reference>
<dbReference type="PANTHER" id="PTHR34379">
    <property type="entry name" value="OS07G0553800 PROTEIN"/>
    <property type="match status" value="1"/>
</dbReference>
<feature type="region of interest" description="Disordered" evidence="1">
    <location>
        <begin position="1"/>
        <end position="26"/>
    </location>
</feature>
<dbReference type="AlphaFoldDB" id="A0A7N0TBT0"/>
<feature type="transmembrane region" description="Helical" evidence="2">
    <location>
        <begin position="122"/>
        <end position="150"/>
    </location>
</feature>
<organism evidence="3 4">
    <name type="scientific">Kalanchoe fedtschenkoi</name>
    <name type="common">Lavender scallops</name>
    <name type="synonym">South American air plant</name>
    <dbReference type="NCBI Taxonomy" id="63787"/>
    <lineage>
        <taxon>Eukaryota</taxon>
        <taxon>Viridiplantae</taxon>
        <taxon>Streptophyta</taxon>
        <taxon>Embryophyta</taxon>
        <taxon>Tracheophyta</taxon>
        <taxon>Spermatophyta</taxon>
        <taxon>Magnoliopsida</taxon>
        <taxon>eudicotyledons</taxon>
        <taxon>Gunneridae</taxon>
        <taxon>Pentapetalae</taxon>
        <taxon>Saxifragales</taxon>
        <taxon>Crassulaceae</taxon>
        <taxon>Kalanchoe</taxon>
    </lineage>
</organism>
<keyword evidence="2" id="KW-1133">Transmembrane helix</keyword>
<keyword evidence="2" id="KW-0472">Membrane</keyword>
<sequence>MDKHLSEKGRRIDSRDEKGSRRRGLSRAVKAVLFHTKLSRRNQGSKMGSGDGSWFAKSNPDFDSEVGLMKSSSLSFTSSSCLSSQTSGRSTSISSPIPNLKRPKQKQVSHSERSSGSIIMGFLLILISLALTILWGKIWAIALNAVWLYWIPQNGSSGRREKSVGVKKTESRVEQRRRVIMEGLLDRKHYHYHHHRTWQRQ</sequence>
<evidence type="ECO:0008006" key="5">
    <source>
        <dbReference type="Google" id="ProtNLM"/>
    </source>
</evidence>
<feature type="compositionally biased region" description="Low complexity" evidence="1">
    <location>
        <begin position="78"/>
        <end position="95"/>
    </location>
</feature>
<dbReference type="Proteomes" id="UP000594263">
    <property type="component" value="Unplaced"/>
</dbReference>
<keyword evidence="2" id="KW-0812">Transmembrane</keyword>
<feature type="compositionally biased region" description="Basic and acidic residues" evidence="1">
    <location>
        <begin position="1"/>
        <end position="19"/>
    </location>
</feature>
<proteinExistence type="predicted"/>
<evidence type="ECO:0000256" key="1">
    <source>
        <dbReference type="SAM" id="MobiDB-lite"/>
    </source>
</evidence>
<dbReference type="InterPro" id="IPR040411">
    <property type="entry name" value="At5g23160-like"/>
</dbReference>
<feature type="region of interest" description="Disordered" evidence="1">
    <location>
        <begin position="78"/>
        <end position="111"/>
    </location>
</feature>
<evidence type="ECO:0000313" key="4">
    <source>
        <dbReference type="Proteomes" id="UP000594263"/>
    </source>
</evidence>
<evidence type="ECO:0000313" key="3">
    <source>
        <dbReference type="EnsemblPlants" id="Kaladp0031s0070.1.v1.1"/>
    </source>
</evidence>
<name>A0A7N0TBT0_KALFE</name>
<protein>
    <recommendedName>
        <fullName evidence="5">Transmembrane protein</fullName>
    </recommendedName>
</protein>
<dbReference type="PANTHER" id="PTHR34379:SF6">
    <property type="entry name" value="PROTEIN 3F"/>
    <property type="match status" value="1"/>
</dbReference>
<dbReference type="Gramene" id="Kaladp0031s0070.1.v1.1">
    <property type="protein sequence ID" value="Kaladp0031s0070.1.v1.1"/>
    <property type="gene ID" value="Kaladp0031s0070.v1.1"/>
</dbReference>